<dbReference type="Pfam" id="PF00248">
    <property type="entry name" value="Aldo_ket_red"/>
    <property type="match status" value="1"/>
</dbReference>
<dbReference type="CDD" id="cd19097">
    <property type="entry name" value="AKR_unchar"/>
    <property type="match status" value="1"/>
</dbReference>
<dbReference type="KEGG" id="dbr:Deba_1023"/>
<name>E1QFQ5_DESB2</name>
<gene>
    <name evidence="2" type="ordered locus">Deba_1023</name>
</gene>
<dbReference type="AlphaFoldDB" id="E1QFQ5"/>
<dbReference type="eggNOG" id="COG0667">
    <property type="taxonomic scope" value="Bacteria"/>
</dbReference>
<dbReference type="STRING" id="644282.Deba_1023"/>
<dbReference type="PANTHER" id="PTHR43312">
    <property type="entry name" value="D-THREO-ALDOSE 1-DEHYDROGENASE"/>
    <property type="match status" value="1"/>
</dbReference>
<dbReference type="Gene3D" id="3.20.20.100">
    <property type="entry name" value="NADP-dependent oxidoreductase domain"/>
    <property type="match status" value="1"/>
</dbReference>
<dbReference type="InterPro" id="IPR036812">
    <property type="entry name" value="NAD(P)_OxRdtase_dom_sf"/>
</dbReference>
<reference evidence="2 3" key="1">
    <citation type="journal article" date="2010" name="Stand. Genomic Sci.">
        <title>Complete genome sequence of Desulfarculus baarsii type strain (2st14).</title>
        <authorList>
            <person name="Sun H."/>
            <person name="Spring S."/>
            <person name="Lapidus A."/>
            <person name="Davenport K."/>
            <person name="Del Rio T.G."/>
            <person name="Tice H."/>
            <person name="Nolan M."/>
            <person name="Copeland A."/>
            <person name="Cheng J.F."/>
            <person name="Lucas S."/>
            <person name="Tapia R."/>
            <person name="Goodwin L."/>
            <person name="Pitluck S."/>
            <person name="Ivanova N."/>
            <person name="Pagani I."/>
            <person name="Mavromatis K."/>
            <person name="Ovchinnikova G."/>
            <person name="Pati A."/>
            <person name="Chen A."/>
            <person name="Palaniappan K."/>
            <person name="Hauser L."/>
            <person name="Chang Y.J."/>
            <person name="Jeffries C.D."/>
            <person name="Detter J.C."/>
            <person name="Han C."/>
            <person name="Rohde M."/>
            <person name="Brambilla E."/>
            <person name="Goker M."/>
            <person name="Woyke T."/>
            <person name="Bristow J."/>
            <person name="Eisen J.A."/>
            <person name="Markowitz V."/>
            <person name="Hugenholtz P."/>
            <person name="Kyrpides N.C."/>
            <person name="Klenk H.P."/>
            <person name="Land M."/>
        </authorList>
    </citation>
    <scope>NUCLEOTIDE SEQUENCE [LARGE SCALE GENOMIC DNA]</scope>
    <source>
        <strain evidence="3">ATCC 33931 / DSM 2075 / LMG 7858 / VKM B-1802 / 2st14</strain>
    </source>
</reference>
<dbReference type="RefSeq" id="WP_013257845.1">
    <property type="nucleotide sequence ID" value="NC_014365.1"/>
</dbReference>
<accession>E1QFQ5</accession>
<sequence>MTSASTDMTGLADAVAPGRAGAGGAVRLILGAAQLGMAYGLANRLGRPDEAQAHAIIGLAWISGVEAFDTAQHYGQSEQVLGRGLARLGVSGQAKVVTKLAPSLDPRDDAAVSAALERSRRLLGQERLWGCLLHNAAWLANWRNGPEPALRRALDEGVVANLGVSVYEKAQARQALETPDVRMIQAPLNAWSADPEWEDILALARQSGRMVFLRSVYLQGLLLLTPEEAAARLPEAGPALRRWRDLARWLDCSPQELALRFAAGFGWPLVVGLESVEQLRENLALAQAAPLTPDERRHVAAAMKPLITERLIDPRRWPAA</sequence>
<protein>
    <submittedName>
        <fullName evidence="2">Aldo/keto reductase</fullName>
    </submittedName>
</protein>
<organism evidence="2 3">
    <name type="scientific">Desulfarculus baarsii (strain ATCC 33931 / DSM 2075 / LMG 7858 / VKM B-1802 / 2st14)</name>
    <dbReference type="NCBI Taxonomy" id="644282"/>
    <lineage>
        <taxon>Bacteria</taxon>
        <taxon>Pseudomonadati</taxon>
        <taxon>Thermodesulfobacteriota</taxon>
        <taxon>Desulfarculia</taxon>
        <taxon>Desulfarculales</taxon>
        <taxon>Desulfarculaceae</taxon>
        <taxon>Desulfarculus</taxon>
    </lineage>
</organism>
<dbReference type="PANTHER" id="PTHR43312:SF1">
    <property type="entry name" value="NADP-DEPENDENT OXIDOREDUCTASE DOMAIN-CONTAINING PROTEIN"/>
    <property type="match status" value="1"/>
</dbReference>
<dbReference type="InterPro" id="IPR023210">
    <property type="entry name" value="NADP_OxRdtase_dom"/>
</dbReference>
<evidence type="ECO:0000313" key="3">
    <source>
        <dbReference type="Proteomes" id="UP000009047"/>
    </source>
</evidence>
<dbReference type="HOGENOM" id="CLU_023205_11_0_7"/>
<dbReference type="SUPFAM" id="SSF51430">
    <property type="entry name" value="NAD(P)-linked oxidoreductase"/>
    <property type="match status" value="1"/>
</dbReference>
<dbReference type="InterPro" id="IPR053135">
    <property type="entry name" value="AKR2_Oxidoreductase"/>
</dbReference>
<keyword evidence="3" id="KW-1185">Reference proteome</keyword>
<dbReference type="OrthoDB" id="9783572at2"/>
<proteinExistence type="predicted"/>
<evidence type="ECO:0000259" key="1">
    <source>
        <dbReference type="Pfam" id="PF00248"/>
    </source>
</evidence>
<feature type="domain" description="NADP-dependent oxidoreductase" evidence="1">
    <location>
        <begin position="27"/>
        <end position="299"/>
    </location>
</feature>
<dbReference type="Proteomes" id="UP000009047">
    <property type="component" value="Chromosome"/>
</dbReference>
<dbReference type="EMBL" id="CP002085">
    <property type="protein sequence ID" value="ADK84391.1"/>
    <property type="molecule type" value="Genomic_DNA"/>
</dbReference>
<evidence type="ECO:0000313" key="2">
    <source>
        <dbReference type="EMBL" id="ADK84391.1"/>
    </source>
</evidence>